<proteinExistence type="predicted"/>
<dbReference type="GO" id="GO:0004029">
    <property type="term" value="F:aldehyde dehydrogenase (NAD+) activity"/>
    <property type="evidence" value="ECO:0007669"/>
    <property type="project" value="TreeGrafter"/>
</dbReference>
<dbReference type="NCBIfam" id="TIGR03466">
    <property type="entry name" value="HpnA"/>
    <property type="match status" value="1"/>
</dbReference>
<dbReference type="AlphaFoldDB" id="A0A4V1L5K5"/>
<protein>
    <submittedName>
        <fullName evidence="2">UDP-glucose 4-epimerase</fullName>
    </submittedName>
</protein>
<dbReference type="OrthoDB" id="9807212at2"/>
<dbReference type="EMBL" id="RDSM01000002">
    <property type="protein sequence ID" value="RXH56084.1"/>
    <property type="molecule type" value="Genomic_DNA"/>
</dbReference>
<evidence type="ECO:0000259" key="1">
    <source>
        <dbReference type="Pfam" id="PF01370"/>
    </source>
</evidence>
<gene>
    <name evidence="2" type="ORF">GRAN_2941</name>
</gene>
<reference evidence="3" key="2">
    <citation type="submission" date="2019-02" db="EMBL/GenBank/DDBJ databases">
        <title>Granulicella sibirica sp. nov., a psychrotolerant acidobacterium isolated from an organic soil layer in forested tundra, West Siberia.</title>
        <authorList>
            <person name="Oshkin I.Y."/>
            <person name="Kulichevskaya I.S."/>
            <person name="Rijpstra W.I.C."/>
            <person name="Sinninghe Damste J.S."/>
            <person name="Rakitin A.L."/>
            <person name="Ravin N.V."/>
            <person name="Dedysh S.N."/>
        </authorList>
    </citation>
    <scope>NUCLEOTIDE SEQUENCE [LARGE SCALE GENOMIC DNA]</scope>
    <source>
        <strain evidence="3">AF10</strain>
    </source>
</reference>
<dbReference type="InterPro" id="IPR051783">
    <property type="entry name" value="NAD(P)-dependent_oxidoreduct"/>
</dbReference>
<dbReference type="Pfam" id="PF01370">
    <property type="entry name" value="Epimerase"/>
    <property type="match status" value="1"/>
</dbReference>
<comment type="caution">
    <text evidence="2">The sequence shown here is derived from an EMBL/GenBank/DDBJ whole genome shotgun (WGS) entry which is preliminary data.</text>
</comment>
<reference evidence="2 3" key="1">
    <citation type="submission" date="2018-11" db="EMBL/GenBank/DDBJ databases">
        <authorList>
            <person name="Mardanov A.V."/>
            <person name="Ravin N.V."/>
            <person name="Dedysh S.N."/>
        </authorList>
    </citation>
    <scope>NUCLEOTIDE SEQUENCE [LARGE SCALE GENOMIC DNA]</scope>
    <source>
        <strain evidence="2 3">AF10</strain>
    </source>
</reference>
<sequence>MKVFLTGATGFVGSHVARAYCAAGADLRLLTRSTSNLKGLEGIPAETVVGDLRQPETFRSALEGCDAVVHVAADYRLWVRDPDAMHAANVGGTRELLRMAREAGVGKVVYTSSVATMGFKRDGTIVDEATPVSLADMIGHYKRSKFLGEQEAIRAAGMGQHVMILNPTTPIGAGDVKPTPTGRIIVDFLNGNFPAYVDTGLNLVDVAEVARMHVTALDRATPGERYILGGENLTLKQILDRMSAITGIPSPKMKVPHAVAMGFAFFDENFTGKLRGKEPRATVEAVRMGKKMMFATSAKAERELGFRVLPIYSAMRAAIDWFTANGYAPKYAAQIAGGKAK</sequence>
<dbReference type="Gene3D" id="3.40.50.720">
    <property type="entry name" value="NAD(P)-binding Rossmann-like Domain"/>
    <property type="match status" value="1"/>
</dbReference>
<dbReference type="InterPro" id="IPR001509">
    <property type="entry name" value="Epimerase_deHydtase"/>
</dbReference>
<evidence type="ECO:0000313" key="2">
    <source>
        <dbReference type="EMBL" id="RXH56084.1"/>
    </source>
</evidence>
<dbReference type="PANTHER" id="PTHR48079:SF6">
    <property type="entry name" value="NAD(P)-BINDING DOMAIN-CONTAINING PROTEIN-RELATED"/>
    <property type="match status" value="1"/>
</dbReference>
<dbReference type="PANTHER" id="PTHR48079">
    <property type="entry name" value="PROTEIN YEEZ"/>
    <property type="match status" value="1"/>
</dbReference>
<name>A0A4V1L5K5_9BACT</name>
<evidence type="ECO:0000313" key="3">
    <source>
        <dbReference type="Proteomes" id="UP000289437"/>
    </source>
</evidence>
<dbReference type="CDD" id="cd05228">
    <property type="entry name" value="AR_FR_like_1_SDR_e"/>
    <property type="match status" value="1"/>
</dbReference>
<dbReference type="GO" id="GO:0005737">
    <property type="term" value="C:cytoplasm"/>
    <property type="evidence" value="ECO:0007669"/>
    <property type="project" value="TreeGrafter"/>
</dbReference>
<dbReference type="RefSeq" id="WP_128913610.1">
    <property type="nucleotide sequence ID" value="NZ_RDSM01000002.1"/>
</dbReference>
<keyword evidence="3" id="KW-1185">Reference proteome</keyword>
<accession>A0A4V1L5K5</accession>
<organism evidence="2 3">
    <name type="scientific">Granulicella sibirica</name>
    <dbReference type="NCBI Taxonomy" id="2479048"/>
    <lineage>
        <taxon>Bacteria</taxon>
        <taxon>Pseudomonadati</taxon>
        <taxon>Acidobacteriota</taxon>
        <taxon>Terriglobia</taxon>
        <taxon>Terriglobales</taxon>
        <taxon>Acidobacteriaceae</taxon>
        <taxon>Granulicella</taxon>
    </lineage>
</organism>
<dbReference type="Proteomes" id="UP000289437">
    <property type="component" value="Unassembled WGS sequence"/>
</dbReference>
<dbReference type="InterPro" id="IPR036291">
    <property type="entry name" value="NAD(P)-bd_dom_sf"/>
</dbReference>
<feature type="domain" description="NAD-dependent epimerase/dehydratase" evidence="1">
    <location>
        <begin position="3"/>
        <end position="229"/>
    </location>
</feature>
<dbReference type="InterPro" id="IPR017829">
    <property type="entry name" value="Hopanoid-assoc_sugar_epimerase"/>
</dbReference>
<dbReference type="SUPFAM" id="SSF51735">
    <property type="entry name" value="NAD(P)-binding Rossmann-fold domains"/>
    <property type="match status" value="1"/>
</dbReference>